<proteinExistence type="predicted"/>
<evidence type="ECO:0000256" key="1">
    <source>
        <dbReference type="SAM" id="Phobius"/>
    </source>
</evidence>
<protein>
    <submittedName>
        <fullName evidence="2">Uncharacterized protein</fullName>
    </submittedName>
</protein>
<keyword evidence="1" id="KW-0812">Transmembrane</keyword>
<reference evidence="2" key="1">
    <citation type="submission" date="2019-08" db="EMBL/GenBank/DDBJ databases">
        <authorList>
            <person name="Kucharzyk K."/>
            <person name="Murdoch R.W."/>
            <person name="Higgins S."/>
            <person name="Loffler F."/>
        </authorList>
    </citation>
    <scope>NUCLEOTIDE SEQUENCE</scope>
</reference>
<dbReference type="EMBL" id="VSSQ01035023">
    <property type="protein sequence ID" value="MPM87134.1"/>
    <property type="molecule type" value="Genomic_DNA"/>
</dbReference>
<name>A0A645DCL6_9ZZZZ</name>
<feature type="transmembrane region" description="Helical" evidence="1">
    <location>
        <begin position="65"/>
        <end position="85"/>
    </location>
</feature>
<accession>A0A645DCL6</accession>
<keyword evidence="1" id="KW-0472">Membrane</keyword>
<sequence>MRAFRGIVERHVPGFPAAGGLPRKHPLLQIACDQPGAVGKLAVKKRLTVGNARFRRDLRRRRQKFHFAVVKTVMLLAVAAIDLTVGPAPDGGSGGGNPFRFGEKRGGLAVARIESQKLASGIADADINDAMVVNGDAARILRPALLIDPAIVGQLARRRVERRHAAAGVSRRPDSPRIVLGHRHGHLPGGLAMKRERFRNRIVFDEVTVVMAVKAVFGGENRGERAISAGRERHRLLTAPAGRGIDLKQGITAVVVVKPQQYGIFAILARSGHRPAMTGDGNGDAVVQKPIAEIDGPARSAQRRQQCEIEKQLFHLPGCSIGLFDWGSDKRTA</sequence>
<keyword evidence="1" id="KW-1133">Transmembrane helix</keyword>
<dbReference type="AlphaFoldDB" id="A0A645DCL6"/>
<organism evidence="2">
    <name type="scientific">bioreactor metagenome</name>
    <dbReference type="NCBI Taxonomy" id="1076179"/>
    <lineage>
        <taxon>unclassified sequences</taxon>
        <taxon>metagenomes</taxon>
        <taxon>ecological metagenomes</taxon>
    </lineage>
</organism>
<gene>
    <name evidence="2" type="ORF">SDC9_134227</name>
</gene>
<comment type="caution">
    <text evidence="2">The sequence shown here is derived from an EMBL/GenBank/DDBJ whole genome shotgun (WGS) entry which is preliminary data.</text>
</comment>
<evidence type="ECO:0000313" key="2">
    <source>
        <dbReference type="EMBL" id="MPM87134.1"/>
    </source>
</evidence>